<evidence type="ECO:0000256" key="1">
    <source>
        <dbReference type="SAM" id="MobiDB-lite"/>
    </source>
</evidence>
<proteinExistence type="predicted"/>
<reference evidence="2" key="1">
    <citation type="journal article" date="2020" name="Stud. Mycol.">
        <title>101 Dothideomycetes genomes: a test case for predicting lifestyles and emergence of pathogens.</title>
        <authorList>
            <person name="Haridas S."/>
            <person name="Albert R."/>
            <person name="Binder M."/>
            <person name="Bloem J."/>
            <person name="Labutti K."/>
            <person name="Salamov A."/>
            <person name="Andreopoulos B."/>
            <person name="Baker S."/>
            <person name="Barry K."/>
            <person name="Bills G."/>
            <person name="Bluhm B."/>
            <person name="Cannon C."/>
            <person name="Castanera R."/>
            <person name="Culley D."/>
            <person name="Daum C."/>
            <person name="Ezra D."/>
            <person name="Gonzalez J."/>
            <person name="Henrissat B."/>
            <person name="Kuo A."/>
            <person name="Liang C."/>
            <person name="Lipzen A."/>
            <person name="Lutzoni F."/>
            <person name="Magnuson J."/>
            <person name="Mondo S."/>
            <person name="Nolan M."/>
            <person name="Ohm R."/>
            <person name="Pangilinan J."/>
            <person name="Park H.-J."/>
            <person name="Ramirez L."/>
            <person name="Alfaro M."/>
            <person name="Sun H."/>
            <person name="Tritt A."/>
            <person name="Yoshinaga Y."/>
            <person name="Zwiers L.-H."/>
            <person name="Turgeon B."/>
            <person name="Goodwin S."/>
            <person name="Spatafora J."/>
            <person name="Crous P."/>
            <person name="Grigoriev I."/>
        </authorList>
    </citation>
    <scope>NUCLEOTIDE SEQUENCE</scope>
    <source>
        <strain evidence="2">CBS 675.92</strain>
    </source>
</reference>
<evidence type="ECO:0000313" key="3">
    <source>
        <dbReference type="Proteomes" id="UP000800035"/>
    </source>
</evidence>
<accession>A0A6A5U889</accession>
<protein>
    <submittedName>
        <fullName evidence="2">Uncharacterized protein</fullName>
    </submittedName>
</protein>
<gene>
    <name evidence="2" type="ORF">CC80DRAFT_543467</name>
</gene>
<sequence>MPLKPFTFNSFTARLRAFEIHSDLKTMLDAAIAAENAQQAWSTIREKLERANVNAETAELTNKPFVDIDETEEEEFGDFESADPLPKPRDPFKQPILFTPKGDEINALLPPSPPPDLESELTGTGLSTSKSTLLDTSTRHVRRWGKFALRHLRSADIEAESKARHALTDFEGQLTDKEQGKLKALMEVRRRIKEKEAEKKPKVCAGVVIRVVMGGV</sequence>
<dbReference type="AlphaFoldDB" id="A0A6A5U889"/>
<keyword evidence="3" id="KW-1185">Reference proteome</keyword>
<dbReference type="Proteomes" id="UP000800035">
    <property type="component" value="Unassembled WGS sequence"/>
</dbReference>
<dbReference type="EMBL" id="ML976981">
    <property type="protein sequence ID" value="KAF1961095.1"/>
    <property type="molecule type" value="Genomic_DNA"/>
</dbReference>
<feature type="compositionally biased region" description="Low complexity" evidence="1">
    <location>
        <begin position="120"/>
        <end position="131"/>
    </location>
</feature>
<organism evidence="2 3">
    <name type="scientific">Byssothecium circinans</name>
    <dbReference type="NCBI Taxonomy" id="147558"/>
    <lineage>
        <taxon>Eukaryota</taxon>
        <taxon>Fungi</taxon>
        <taxon>Dikarya</taxon>
        <taxon>Ascomycota</taxon>
        <taxon>Pezizomycotina</taxon>
        <taxon>Dothideomycetes</taxon>
        <taxon>Pleosporomycetidae</taxon>
        <taxon>Pleosporales</taxon>
        <taxon>Massarineae</taxon>
        <taxon>Massarinaceae</taxon>
        <taxon>Byssothecium</taxon>
    </lineage>
</organism>
<feature type="region of interest" description="Disordered" evidence="1">
    <location>
        <begin position="108"/>
        <end position="131"/>
    </location>
</feature>
<name>A0A6A5U889_9PLEO</name>
<evidence type="ECO:0000313" key="2">
    <source>
        <dbReference type="EMBL" id="KAF1961095.1"/>
    </source>
</evidence>